<feature type="compositionally biased region" description="Low complexity" evidence="1">
    <location>
        <begin position="53"/>
        <end position="66"/>
    </location>
</feature>
<dbReference type="AlphaFoldDB" id="A0A0V1M1K5"/>
<protein>
    <submittedName>
        <fullName evidence="2">Uncharacterized protein</fullName>
    </submittedName>
</protein>
<reference evidence="2 3" key="1">
    <citation type="submission" date="2015-01" db="EMBL/GenBank/DDBJ databases">
        <title>Evolution of Trichinella species and genotypes.</title>
        <authorList>
            <person name="Korhonen P.K."/>
            <person name="Edoardo P."/>
            <person name="Giuseppe L.R."/>
            <person name="Gasser R.B."/>
        </authorList>
    </citation>
    <scope>NUCLEOTIDE SEQUENCE [LARGE SCALE GENOMIC DNA]</scope>
    <source>
        <strain evidence="2">ISS1980</strain>
    </source>
</reference>
<sequence>LRYSHQLDEAKRKYTEFVEPLMIYENSTSQEETAPQREEYSSSKKVLLEDAELSTSDSSELSTTPF</sequence>
<dbReference type="EMBL" id="JYDO01000340">
    <property type="protein sequence ID" value="KRZ65530.1"/>
    <property type="molecule type" value="Genomic_DNA"/>
</dbReference>
<evidence type="ECO:0000313" key="2">
    <source>
        <dbReference type="EMBL" id="KRZ65530.1"/>
    </source>
</evidence>
<comment type="caution">
    <text evidence="2">The sequence shown here is derived from an EMBL/GenBank/DDBJ whole genome shotgun (WGS) entry which is preliminary data.</text>
</comment>
<evidence type="ECO:0000313" key="3">
    <source>
        <dbReference type="Proteomes" id="UP000054843"/>
    </source>
</evidence>
<feature type="region of interest" description="Disordered" evidence="1">
    <location>
        <begin position="26"/>
        <end position="66"/>
    </location>
</feature>
<accession>A0A0V1M1K5</accession>
<evidence type="ECO:0000256" key="1">
    <source>
        <dbReference type="SAM" id="MobiDB-lite"/>
    </source>
</evidence>
<keyword evidence="3" id="KW-1185">Reference proteome</keyword>
<proteinExistence type="predicted"/>
<gene>
    <name evidence="2" type="ORF">T10_8752</name>
</gene>
<organism evidence="2 3">
    <name type="scientific">Trichinella papuae</name>
    <dbReference type="NCBI Taxonomy" id="268474"/>
    <lineage>
        <taxon>Eukaryota</taxon>
        <taxon>Metazoa</taxon>
        <taxon>Ecdysozoa</taxon>
        <taxon>Nematoda</taxon>
        <taxon>Enoplea</taxon>
        <taxon>Dorylaimia</taxon>
        <taxon>Trichinellida</taxon>
        <taxon>Trichinellidae</taxon>
        <taxon>Trichinella</taxon>
    </lineage>
</organism>
<dbReference type="Proteomes" id="UP000054843">
    <property type="component" value="Unassembled WGS sequence"/>
</dbReference>
<name>A0A0V1M1K5_9BILA</name>
<feature type="non-terminal residue" evidence="2">
    <location>
        <position position="1"/>
    </location>
</feature>
<feature type="compositionally biased region" description="Basic and acidic residues" evidence="1">
    <location>
        <begin position="34"/>
        <end position="48"/>
    </location>
</feature>